<organism evidence="2">
    <name type="scientific">bioreactor metagenome</name>
    <dbReference type="NCBI Taxonomy" id="1076179"/>
    <lineage>
        <taxon>unclassified sequences</taxon>
        <taxon>metagenomes</taxon>
        <taxon>ecological metagenomes</taxon>
    </lineage>
</organism>
<comment type="caution">
    <text evidence="2">The sequence shown here is derived from an EMBL/GenBank/DDBJ whole genome shotgun (WGS) entry which is preliminary data.</text>
</comment>
<keyword evidence="1" id="KW-0812">Transmembrane</keyword>
<evidence type="ECO:0000313" key="2">
    <source>
        <dbReference type="EMBL" id="MPM99820.1"/>
    </source>
</evidence>
<reference evidence="2" key="1">
    <citation type="submission" date="2019-08" db="EMBL/GenBank/DDBJ databases">
        <authorList>
            <person name="Kucharzyk K."/>
            <person name="Murdoch R.W."/>
            <person name="Higgins S."/>
            <person name="Loffler F."/>
        </authorList>
    </citation>
    <scope>NUCLEOTIDE SEQUENCE</scope>
</reference>
<keyword evidence="1" id="KW-1133">Transmembrane helix</keyword>
<proteinExistence type="predicted"/>
<sequence length="104" mass="11344">MVLFPYFLTAFSILILTLISILSSLSNDTRSSLSGQRGLHQSGNMPVIVHSNEPDAGSIHILVIAARSVIIARVEHLIKADAVSFCEIFQGEAFAVGQRHDVKR</sequence>
<evidence type="ECO:0000256" key="1">
    <source>
        <dbReference type="SAM" id="Phobius"/>
    </source>
</evidence>
<name>A0A645ED98_9ZZZZ</name>
<accession>A0A645ED98</accession>
<dbReference type="EMBL" id="VSSQ01045893">
    <property type="protein sequence ID" value="MPM99820.1"/>
    <property type="molecule type" value="Genomic_DNA"/>
</dbReference>
<keyword evidence="1" id="KW-0472">Membrane</keyword>
<feature type="transmembrane region" description="Helical" evidence="1">
    <location>
        <begin position="6"/>
        <end position="25"/>
    </location>
</feature>
<dbReference type="AlphaFoldDB" id="A0A645ED98"/>
<protein>
    <submittedName>
        <fullName evidence="2">Uncharacterized protein</fullName>
    </submittedName>
</protein>
<gene>
    <name evidence="2" type="ORF">SDC9_147015</name>
</gene>